<comment type="function">
    <text evidence="11 12">Key component of the proton channel; it plays a direct role in the translocation of protons across the membrane.</text>
</comment>
<feature type="signal peptide" evidence="14">
    <location>
        <begin position="1"/>
        <end position="22"/>
    </location>
</feature>
<evidence type="ECO:0000256" key="4">
    <source>
        <dbReference type="ARBA" id="ARBA00022547"/>
    </source>
</evidence>
<evidence type="ECO:0000256" key="9">
    <source>
        <dbReference type="ARBA" id="ARBA00023136"/>
    </source>
</evidence>
<evidence type="ECO:0000256" key="3">
    <source>
        <dbReference type="ARBA" id="ARBA00022448"/>
    </source>
</evidence>
<dbReference type="SUPFAM" id="SSF81336">
    <property type="entry name" value="F1F0 ATP synthase subunit A"/>
    <property type="match status" value="1"/>
</dbReference>
<keyword evidence="14" id="KW-0732">Signal</keyword>
<evidence type="ECO:0000313" key="16">
    <source>
        <dbReference type="Proteomes" id="UP001302949"/>
    </source>
</evidence>
<name>A0ABU5QEV4_9BACT</name>
<comment type="caution">
    <text evidence="15">The sequence shown here is derived from an EMBL/GenBank/DDBJ whole genome shotgun (WGS) entry which is preliminary data.</text>
</comment>
<feature type="transmembrane region" description="Helical" evidence="11">
    <location>
        <begin position="319"/>
        <end position="346"/>
    </location>
</feature>
<keyword evidence="6 11" id="KW-0375">Hydrogen ion transport</keyword>
<dbReference type="PANTHER" id="PTHR11410">
    <property type="entry name" value="ATP SYNTHASE SUBUNIT A"/>
    <property type="match status" value="1"/>
</dbReference>
<evidence type="ECO:0000256" key="12">
    <source>
        <dbReference type="RuleBase" id="RU000483"/>
    </source>
</evidence>
<keyword evidence="4 11" id="KW-0138">CF(0)</keyword>
<feature type="compositionally biased region" description="Polar residues" evidence="13">
    <location>
        <begin position="29"/>
        <end position="41"/>
    </location>
</feature>
<feature type="transmembrane region" description="Helical" evidence="11">
    <location>
        <begin position="223"/>
        <end position="241"/>
    </location>
</feature>
<dbReference type="PANTHER" id="PTHR11410:SF0">
    <property type="entry name" value="ATP SYNTHASE SUBUNIT A"/>
    <property type="match status" value="1"/>
</dbReference>
<feature type="transmembrane region" description="Helical" evidence="11">
    <location>
        <begin position="197"/>
        <end position="217"/>
    </location>
</feature>
<sequence length="355" mass="39463">MRKLYFSNILAFLVFFATSVFAQHHSEESAQADSSTTTSVAHTPEASGEAHEEGKVDLGHMIMHHIGDDHKWEFAHGVSIYLPCIVKTESGLKIFSSRNLEDEHGNPVAYEGLILEHGKIHAEDGSHVFDISITKNVASLLLSAVLMVLIFFSVAKSYKERAGKAPKGFQSLIEPIIIFIRDEVVKSNIGEKHYRKFLPYLLTLFFFIWINNLLGLLPGGANVTGNIAVTMVLAVITFLVTNLNGKSTYWGHIFAMPGVPKWLLVILTPVEIIGIFTKPISLMIRLFANITAGHIIMLSFIGLIFILKIWTVTPVITIFAVFMNVIELLVAFLQAFIFTMLASSYIGSAVEEHHH</sequence>
<keyword evidence="10 11" id="KW-0066">ATP synthesis</keyword>
<evidence type="ECO:0000256" key="6">
    <source>
        <dbReference type="ARBA" id="ARBA00022781"/>
    </source>
</evidence>
<evidence type="ECO:0000256" key="1">
    <source>
        <dbReference type="ARBA" id="ARBA00004141"/>
    </source>
</evidence>
<dbReference type="Proteomes" id="UP001302949">
    <property type="component" value="Unassembled WGS sequence"/>
</dbReference>
<dbReference type="InterPro" id="IPR000568">
    <property type="entry name" value="ATP_synth_F0_asu"/>
</dbReference>
<dbReference type="CDD" id="cd00310">
    <property type="entry name" value="ATP-synt_Fo_a_6"/>
    <property type="match status" value="1"/>
</dbReference>
<evidence type="ECO:0000256" key="7">
    <source>
        <dbReference type="ARBA" id="ARBA00022989"/>
    </source>
</evidence>
<evidence type="ECO:0000256" key="8">
    <source>
        <dbReference type="ARBA" id="ARBA00023065"/>
    </source>
</evidence>
<dbReference type="NCBIfam" id="TIGR01131">
    <property type="entry name" value="ATP_synt_6_or_A"/>
    <property type="match status" value="1"/>
</dbReference>
<keyword evidence="3 11" id="KW-0813">Transport</keyword>
<evidence type="ECO:0000256" key="5">
    <source>
        <dbReference type="ARBA" id="ARBA00022692"/>
    </source>
</evidence>
<accession>A0ABU5QEV4</accession>
<comment type="subcellular location">
    <subcellularLocation>
        <location evidence="11 12">Cell membrane</location>
        <topology evidence="11 12">Multi-pass membrane protein</topology>
    </subcellularLocation>
    <subcellularLocation>
        <location evidence="1">Membrane</location>
        <topology evidence="1">Multi-pass membrane protein</topology>
    </subcellularLocation>
</comment>
<keyword evidence="7 11" id="KW-1133">Transmembrane helix</keyword>
<dbReference type="EMBL" id="JAYFUM010000027">
    <property type="protein sequence ID" value="MEA5141395.1"/>
    <property type="molecule type" value="Genomic_DNA"/>
</dbReference>
<dbReference type="Gene3D" id="1.20.120.220">
    <property type="entry name" value="ATP synthase, F0 complex, subunit A"/>
    <property type="match status" value="1"/>
</dbReference>
<evidence type="ECO:0000313" key="15">
    <source>
        <dbReference type="EMBL" id="MEA5141395.1"/>
    </source>
</evidence>
<keyword evidence="9 11" id="KW-0472">Membrane</keyword>
<proteinExistence type="inferred from homology"/>
<keyword evidence="16" id="KW-1185">Reference proteome</keyword>
<feature type="transmembrane region" description="Helical" evidence="11">
    <location>
        <begin position="286"/>
        <end position="307"/>
    </location>
</feature>
<protein>
    <recommendedName>
        <fullName evidence="11 12">ATP synthase subunit a</fullName>
    </recommendedName>
    <alternativeName>
        <fullName evidence="11">ATP synthase F0 sector subunit a</fullName>
    </alternativeName>
    <alternativeName>
        <fullName evidence="11">F-ATPase subunit 6</fullName>
    </alternativeName>
</protein>
<feature type="transmembrane region" description="Helical" evidence="11">
    <location>
        <begin position="262"/>
        <end position="280"/>
    </location>
</feature>
<keyword evidence="8 11" id="KW-0406">Ion transport</keyword>
<keyword evidence="5 11" id="KW-0812">Transmembrane</keyword>
<keyword evidence="11" id="KW-1003">Cell membrane</keyword>
<dbReference type="InterPro" id="IPR045083">
    <property type="entry name" value="ATP_synth_F0_asu_bact/mt"/>
</dbReference>
<evidence type="ECO:0000256" key="13">
    <source>
        <dbReference type="SAM" id="MobiDB-lite"/>
    </source>
</evidence>
<evidence type="ECO:0000256" key="14">
    <source>
        <dbReference type="SAM" id="SignalP"/>
    </source>
</evidence>
<evidence type="ECO:0000256" key="10">
    <source>
        <dbReference type="ARBA" id="ARBA00023310"/>
    </source>
</evidence>
<feature type="chain" id="PRO_5046472678" description="ATP synthase subunit a" evidence="14">
    <location>
        <begin position="23"/>
        <end position="355"/>
    </location>
</feature>
<evidence type="ECO:0000256" key="2">
    <source>
        <dbReference type="ARBA" id="ARBA00006810"/>
    </source>
</evidence>
<reference evidence="15 16" key="1">
    <citation type="submission" date="2023-12" db="EMBL/GenBank/DDBJ databases">
        <title>Novel species of the genus Arcicella isolated from rivers.</title>
        <authorList>
            <person name="Lu H."/>
        </authorList>
    </citation>
    <scope>NUCLEOTIDE SEQUENCE [LARGE SCALE GENOMIC DNA]</scope>
    <source>
        <strain evidence="15 16">KCTC 23307</strain>
    </source>
</reference>
<dbReference type="Pfam" id="PF00119">
    <property type="entry name" value="ATP-synt_A"/>
    <property type="match status" value="1"/>
</dbReference>
<feature type="transmembrane region" description="Helical" evidence="11">
    <location>
        <begin position="137"/>
        <end position="155"/>
    </location>
</feature>
<evidence type="ECO:0000256" key="11">
    <source>
        <dbReference type="HAMAP-Rule" id="MF_01393"/>
    </source>
</evidence>
<gene>
    <name evidence="11 15" type="primary">atpB</name>
    <name evidence="15" type="ORF">VB248_19730</name>
</gene>
<organism evidence="15 16">
    <name type="scientific">Arcicella rigui</name>
    <dbReference type="NCBI Taxonomy" id="797020"/>
    <lineage>
        <taxon>Bacteria</taxon>
        <taxon>Pseudomonadati</taxon>
        <taxon>Bacteroidota</taxon>
        <taxon>Cytophagia</taxon>
        <taxon>Cytophagales</taxon>
        <taxon>Flectobacillaceae</taxon>
        <taxon>Arcicella</taxon>
    </lineage>
</organism>
<dbReference type="InterPro" id="IPR035908">
    <property type="entry name" value="F0_ATP_A_sf"/>
</dbReference>
<dbReference type="RefSeq" id="WP_323298552.1">
    <property type="nucleotide sequence ID" value="NZ_JAYFUM010000027.1"/>
</dbReference>
<comment type="similarity">
    <text evidence="2 11 12">Belongs to the ATPase A chain family.</text>
</comment>
<dbReference type="PRINTS" id="PR00123">
    <property type="entry name" value="ATPASEA"/>
</dbReference>
<feature type="region of interest" description="Disordered" evidence="13">
    <location>
        <begin position="28"/>
        <end position="52"/>
    </location>
</feature>
<dbReference type="HAMAP" id="MF_01393">
    <property type="entry name" value="ATP_synth_a_bact"/>
    <property type="match status" value="1"/>
</dbReference>